<dbReference type="PANTHER" id="PTHR36451">
    <property type="entry name" value="PAPS-DEPENDENT SULFOTRANSFERASE STF3"/>
    <property type="match status" value="1"/>
</dbReference>
<proteinExistence type="predicted"/>
<name>A0ABP3UVG4_9BURK</name>
<evidence type="ECO:0000313" key="2">
    <source>
        <dbReference type="Proteomes" id="UP001500279"/>
    </source>
</evidence>
<sequence>MRTLQDIRAWAVHAQPVFICGLERSGTSILQVSFSRHPQLFPVKDVYETFIFANPRSALEVRAPAMTKAYLQGDEHAKRFRELCAGLRVGNAELSEADIIRAFFWYCAHQVYPGRQPLEKTPSHVRRLARMLEIFPRARVIVCTRDPVDVVASYRKRLKKEQSLGRSRDEWGWLDRTAEQLLAHFHTVSEHISAARQRWPEQVFVAPYAWITNDPETAMRRLCEFAGLPFVDAVLKPQEVPDRKVDEMLSRPISKRASESDQFVDAQTQAMIRQQMAKQMPLWDTPGTSTGIAAPGAIIAGGG</sequence>
<keyword evidence="2" id="KW-1185">Reference proteome</keyword>
<dbReference type="InterPro" id="IPR052736">
    <property type="entry name" value="Stf3_sulfotransferase"/>
</dbReference>
<accession>A0ABP3UVG4</accession>
<gene>
    <name evidence="1" type="ORF">GCM10009107_04990</name>
</gene>
<dbReference type="Gene3D" id="3.40.50.300">
    <property type="entry name" value="P-loop containing nucleotide triphosphate hydrolases"/>
    <property type="match status" value="1"/>
</dbReference>
<dbReference type="InterPro" id="IPR027417">
    <property type="entry name" value="P-loop_NTPase"/>
</dbReference>
<comment type="caution">
    <text evidence="1">The sequence shown here is derived from an EMBL/GenBank/DDBJ whole genome shotgun (WGS) entry which is preliminary data.</text>
</comment>
<reference evidence="2" key="1">
    <citation type="journal article" date="2019" name="Int. J. Syst. Evol. Microbiol.">
        <title>The Global Catalogue of Microorganisms (GCM) 10K type strain sequencing project: providing services to taxonomists for standard genome sequencing and annotation.</title>
        <authorList>
            <consortium name="The Broad Institute Genomics Platform"/>
            <consortium name="The Broad Institute Genome Sequencing Center for Infectious Disease"/>
            <person name="Wu L."/>
            <person name="Ma J."/>
        </authorList>
    </citation>
    <scope>NUCLEOTIDE SEQUENCE [LARGE SCALE GENOMIC DNA]</scope>
    <source>
        <strain evidence="2">JCM 15503</strain>
    </source>
</reference>
<evidence type="ECO:0008006" key="3">
    <source>
        <dbReference type="Google" id="ProtNLM"/>
    </source>
</evidence>
<evidence type="ECO:0000313" key="1">
    <source>
        <dbReference type="EMBL" id="GAA0741976.1"/>
    </source>
</evidence>
<dbReference type="Proteomes" id="UP001500279">
    <property type="component" value="Unassembled WGS sequence"/>
</dbReference>
<dbReference type="EMBL" id="BAAAEW010000004">
    <property type="protein sequence ID" value="GAA0741976.1"/>
    <property type="molecule type" value="Genomic_DNA"/>
</dbReference>
<dbReference type="PANTHER" id="PTHR36451:SF1">
    <property type="entry name" value="OMEGA-HYDROXY-BETA-DIHYDROMENAQUINONE-9 SULFOTRANSFERASE STF3"/>
    <property type="match status" value="1"/>
</dbReference>
<dbReference type="Pfam" id="PF13469">
    <property type="entry name" value="Sulfotransfer_3"/>
    <property type="match status" value="1"/>
</dbReference>
<organism evidence="1 2">
    <name type="scientific">Ideonella azotifigens</name>
    <dbReference type="NCBI Taxonomy" id="513160"/>
    <lineage>
        <taxon>Bacteria</taxon>
        <taxon>Pseudomonadati</taxon>
        <taxon>Pseudomonadota</taxon>
        <taxon>Betaproteobacteria</taxon>
        <taxon>Burkholderiales</taxon>
        <taxon>Sphaerotilaceae</taxon>
        <taxon>Ideonella</taxon>
    </lineage>
</organism>
<dbReference type="RefSeq" id="WP_141286263.1">
    <property type="nucleotide sequence ID" value="NZ_BAAAEW010000004.1"/>
</dbReference>
<dbReference type="SUPFAM" id="SSF52540">
    <property type="entry name" value="P-loop containing nucleoside triphosphate hydrolases"/>
    <property type="match status" value="1"/>
</dbReference>
<protein>
    <recommendedName>
        <fullName evidence="3">Sulfotransferase</fullName>
    </recommendedName>
</protein>